<comment type="caution">
    <text evidence="1">The sequence shown here is derived from an EMBL/GenBank/DDBJ whole genome shotgun (WGS) entry which is preliminary data.</text>
</comment>
<evidence type="ECO:0000313" key="2">
    <source>
        <dbReference type="Proteomes" id="UP000031971"/>
    </source>
</evidence>
<keyword evidence="2" id="KW-1185">Reference proteome</keyword>
<dbReference type="Proteomes" id="UP000031971">
    <property type="component" value="Unassembled WGS sequence"/>
</dbReference>
<gene>
    <name evidence="1" type="ORF">CCC_01621</name>
</gene>
<accession>A0A0C2YQ16</accession>
<name>A0A0C2YQ16_PARME</name>
<dbReference type="EMBL" id="JXSL01000035">
    <property type="protein sequence ID" value="KIL96755.1"/>
    <property type="molecule type" value="Genomic_DNA"/>
</dbReference>
<evidence type="ECO:0000313" key="1">
    <source>
        <dbReference type="EMBL" id="KIL96755.1"/>
    </source>
</evidence>
<dbReference type="RefSeq" id="WP_041042988.1">
    <property type="nucleotide sequence ID" value="NZ_JXSL01000035.1"/>
</dbReference>
<dbReference type="STRING" id="272627.CCC_01621"/>
<reference evidence="1 2" key="1">
    <citation type="submission" date="2015-01" db="EMBL/GenBank/DDBJ databases">
        <title>Genome Sequence of Magnetospirillum magnetotacticum Strain MS-1.</title>
        <authorList>
            <person name="Marinov G.K."/>
            <person name="Smalley M.D."/>
            <person name="DeSalvo G."/>
        </authorList>
    </citation>
    <scope>NUCLEOTIDE SEQUENCE [LARGE SCALE GENOMIC DNA]</scope>
    <source>
        <strain evidence="1 2">MS-1</strain>
    </source>
</reference>
<organism evidence="1 2">
    <name type="scientific">Paramagnetospirillum magnetotacticum MS-1</name>
    <dbReference type="NCBI Taxonomy" id="272627"/>
    <lineage>
        <taxon>Bacteria</taxon>
        <taxon>Pseudomonadati</taxon>
        <taxon>Pseudomonadota</taxon>
        <taxon>Alphaproteobacteria</taxon>
        <taxon>Rhodospirillales</taxon>
        <taxon>Magnetospirillaceae</taxon>
        <taxon>Paramagnetospirillum</taxon>
    </lineage>
</organism>
<sequence length="73" mass="8280">MSAPAPDALADDLLIGAAQIARHIFGSDEDRFTRRVYYLMGRAKCRLPSFRLGFQVAARKSTLRQWIINQEVV</sequence>
<dbReference type="OrthoDB" id="7365539at2"/>
<proteinExistence type="predicted"/>
<protein>
    <submittedName>
        <fullName evidence="1">Uncharacterized protein</fullName>
    </submittedName>
</protein>
<dbReference type="AlphaFoldDB" id="A0A0C2YQ16"/>